<dbReference type="PANTHER" id="PTHR35024">
    <property type="entry name" value="HYPOTHETICAL CYTOSOLIC PROTEIN"/>
    <property type="match status" value="1"/>
</dbReference>
<comment type="similarity">
    <text evidence="1">Belongs to the bactofilin family.</text>
</comment>
<name>A0ABW0K2M6_9BACL</name>
<dbReference type="Proteomes" id="UP001596044">
    <property type="component" value="Unassembled WGS sequence"/>
</dbReference>
<accession>A0ABW0K2M6</accession>
<sequence length="155" mass="15863">MFKSKKYAFNPNTTDTLIGEGTTFEGRVKSEASIRIEGTITGDVECAGDVIVGEHGSVKSNISARDVILAGSVQGNVTAKGKLTVTSTGSLLGNIQAASFIIEEGGLFQGNSKMADAKTVPDLPEKKEPEPDNKPAAAAVPPASSGAFGGQPIAL</sequence>
<dbReference type="EMBL" id="JBHSMJ010000004">
    <property type="protein sequence ID" value="MFC5446897.1"/>
    <property type="molecule type" value="Genomic_DNA"/>
</dbReference>
<gene>
    <name evidence="3" type="ORF">ACFPOG_01360</name>
</gene>
<reference evidence="4" key="1">
    <citation type="journal article" date="2019" name="Int. J. Syst. Evol. Microbiol.">
        <title>The Global Catalogue of Microorganisms (GCM) 10K type strain sequencing project: providing services to taxonomists for standard genome sequencing and annotation.</title>
        <authorList>
            <consortium name="The Broad Institute Genomics Platform"/>
            <consortium name="The Broad Institute Genome Sequencing Center for Infectious Disease"/>
            <person name="Wu L."/>
            <person name="Ma J."/>
        </authorList>
    </citation>
    <scope>NUCLEOTIDE SEQUENCE [LARGE SCALE GENOMIC DNA]</scope>
    <source>
        <strain evidence="4">KACC 11904</strain>
    </source>
</reference>
<evidence type="ECO:0000256" key="2">
    <source>
        <dbReference type="SAM" id="MobiDB-lite"/>
    </source>
</evidence>
<proteinExistence type="inferred from homology"/>
<dbReference type="PANTHER" id="PTHR35024:SF4">
    <property type="entry name" value="POLYMER-FORMING CYTOSKELETAL PROTEIN"/>
    <property type="match status" value="1"/>
</dbReference>
<feature type="compositionally biased region" description="Basic and acidic residues" evidence="2">
    <location>
        <begin position="123"/>
        <end position="133"/>
    </location>
</feature>
<comment type="caution">
    <text evidence="3">The sequence shown here is derived from an EMBL/GenBank/DDBJ whole genome shotgun (WGS) entry which is preliminary data.</text>
</comment>
<protein>
    <submittedName>
        <fullName evidence="3">Polymer-forming cytoskeletal protein</fullName>
    </submittedName>
</protein>
<evidence type="ECO:0000256" key="1">
    <source>
        <dbReference type="ARBA" id="ARBA00044755"/>
    </source>
</evidence>
<evidence type="ECO:0000313" key="4">
    <source>
        <dbReference type="Proteomes" id="UP001596044"/>
    </source>
</evidence>
<dbReference type="RefSeq" id="WP_270880413.1">
    <property type="nucleotide sequence ID" value="NZ_JAQFVF010000033.1"/>
</dbReference>
<evidence type="ECO:0000313" key="3">
    <source>
        <dbReference type="EMBL" id="MFC5446897.1"/>
    </source>
</evidence>
<dbReference type="Pfam" id="PF04519">
    <property type="entry name" value="Bactofilin"/>
    <property type="match status" value="1"/>
</dbReference>
<organism evidence="3 4">
    <name type="scientific">Paenibacillus aestuarii</name>
    <dbReference type="NCBI Taxonomy" id="516965"/>
    <lineage>
        <taxon>Bacteria</taxon>
        <taxon>Bacillati</taxon>
        <taxon>Bacillota</taxon>
        <taxon>Bacilli</taxon>
        <taxon>Bacillales</taxon>
        <taxon>Paenibacillaceae</taxon>
        <taxon>Paenibacillus</taxon>
    </lineage>
</organism>
<dbReference type="InterPro" id="IPR007607">
    <property type="entry name" value="BacA/B"/>
</dbReference>
<keyword evidence="4" id="KW-1185">Reference proteome</keyword>
<feature type="compositionally biased region" description="Low complexity" evidence="2">
    <location>
        <begin position="134"/>
        <end position="146"/>
    </location>
</feature>
<feature type="region of interest" description="Disordered" evidence="2">
    <location>
        <begin position="119"/>
        <end position="155"/>
    </location>
</feature>